<dbReference type="Proteomes" id="UP001194714">
    <property type="component" value="Unassembled WGS sequence"/>
</dbReference>
<proteinExistence type="predicted"/>
<name>A0ABS0AZ95_9BACT</name>
<organism evidence="1 2">
    <name type="scientific">Candidatus Neptunichlamydia vexilliferae</name>
    <dbReference type="NCBI Taxonomy" id="1651774"/>
    <lineage>
        <taxon>Bacteria</taxon>
        <taxon>Pseudomonadati</taxon>
        <taxon>Chlamydiota</taxon>
        <taxon>Chlamydiia</taxon>
        <taxon>Parachlamydiales</taxon>
        <taxon>Simkaniaceae</taxon>
        <taxon>Candidatus Neptunichlamydia</taxon>
    </lineage>
</organism>
<protein>
    <submittedName>
        <fullName evidence="1">Uncharacterized protein</fullName>
    </submittedName>
</protein>
<dbReference type="RefSeq" id="WP_194847764.1">
    <property type="nucleotide sequence ID" value="NZ_JAAEJV010000023.1"/>
</dbReference>
<reference evidence="1 2" key="1">
    <citation type="submission" date="2020-01" db="EMBL/GenBank/DDBJ databases">
        <title>Draft genome sequence of Cand. Neptunochlamydia vexilliferae K9.</title>
        <authorList>
            <person name="Schulz F."/>
            <person name="Koestlbacher S."/>
            <person name="Wascher F."/>
            <person name="Pizzetti I."/>
            <person name="Horn M."/>
        </authorList>
    </citation>
    <scope>NUCLEOTIDE SEQUENCE [LARGE SCALE GENOMIC DNA]</scope>
    <source>
        <strain evidence="1 2">K9</strain>
    </source>
</reference>
<dbReference type="EMBL" id="JAAEJV010000023">
    <property type="protein sequence ID" value="MBF5059458.1"/>
    <property type="molecule type" value="Genomic_DNA"/>
</dbReference>
<comment type="caution">
    <text evidence="1">The sequence shown here is derived from an EMBL/GenBank/DDBJ whole genome shotgun (WGS) entry which is preliminary data.</text>
</comment>
<keyword evidence="2" id="KW-1185">Reference proteome</keyword>
<evidence type="ECO:0000313" key="1">
    <source>
        <dbReference type="EMBL" id="MBF5059458.1"/>
    </source>
</evidence>
<accession>A0ABS0AZ95</accession>
<sequence length="285" mass="33343">MKKYLFLLLLLFIPVYFTSIKRTKGFSYKKIHSRYAYDSRWDFGPPNEKQRALLEKITKEPFTLLGSGKECYAFMSADGETVIKFFKQKHMKTRYLLNYLPLSKEIKMVRSEMLNRHRAFRNKLYQSYQIAYQKLPEETGVLYLHLTKTKHLKLPIRLEYGNGKRVTLKLDDMEFLVQKRATPILDYLRAHPKKGKEAINAILTLLHTRRGKGVGDNDIDCRKNLGFLDDRAIQIDIGEFFPALPALPNKEDLRLATLDLRAFLEETSPSLVTYLDDQITLLSKR</sequence>
<gene>
    <name evidence="1" type="ORF">NEPTK9_000972</name>
</gene>
<evidence type="ECO:0000313" key="2">
    <source>
        <dbReference type="Proteomes" id="UP001194714"/>
    </source>
</evidence>